<keyword evidence="2" id="KW-0472">Membrane</keyword>
<keyword evidence="4" id="KW-1185">Reference proteome</keyword>
<evidence type="ECO:0000313" key="3">
    <source>
        <dbReference type="EMBL" id="BBC29074.1"/>
    </source>
</evidence>
<name>A0ABN5V758_9ACTN</name>
<feature type="transmembrane region" description="Helical" evidence="2">
    <location>
        <begin position="12"/>
        <end position="31"/>
    </location>
</feature>
<sequence length="104" mass="10643">MAMAHGDLTAWVTVLPAGAALRVVAIVLFVISETPARRLGQLIEAWRGPSGPVLPPSSGFGQPLTGRRAAAGEPGAAGQAQVVGWVAVTRPVEKLLAAQESPGR</sequence>
<keyword evidence="2" id="KW-0812">Transmembrane</keyword>
<reference evidence="3 4" key="1">
    <citation type="journal article" date="2010" name="ChemBioChem">
        <title>Cloning and characterization of the biosynthetic gene cluster of 16-membered macrolide antibiotic FD-891: involvement of a dual functional cytochrome P450 monooxygenase catalyzing epoxidation and hydroxylation.</title>
        <authorList>
            <person name="Kudo F."/>
            <person name="Motegi A."/>
            <person name="Mizoue K."/>
            <person name="Eguchi T."/>
        </authorList>
    </citation>
    <scope>NUCLEOTIDE SEQUENCE [LARGE SCALE GENOMIC DNA]</scope>
    <source>
        <strain evidence="3 4">A-8890</strain>
    </source>
</reference>
<dbReference type="Proteomes" id="UP001321542">
    <property type="component" value="Chromosome"/>
</dbReference>
<gene>
    <name evidence="3" type="ORF">SGFS_003650</name>
</gene>
<organism evidence="3 4">
    <name type="scientific">Streptomyces graminofaciens</name>
    <dbReference type="NCBI Taxonomy" id="68212"/>
    <lineage>
        <taxon>Bacteria</taxon>
        <taxon>Bacillati</taxon>
        <taxon>Actinomycetota</taxon>
        <taxon>Actinomycetes</taxon>
        <taxon>Kitasatosporales</taxon>
        <taxon>Streptomycetaceae</taxon>
        <taxon>Streptomyces</taxon>
    </lineage>
</organism>
<evidence type="ECO:0000313" key="4">
    <source>
        <dbReference type="Proteomes" id="UP001321542"/>
    </source>
</evidence>
<proteinExistence type="predicted"/>
<feature type="region of interest" description="Disordered" evidence="1">
    <location>
        <begin position="54"/>
        <end position="73"/>
    </location>
</feature>
<keyword evidence="2" id="KW-1133">Transmembrane helix</keyword>
<protein>
    <submittedName>
        <fullName evidence="3">Uncharacterized protein</fullName>
    </submittedName>
</protein>
<dbReference type="EMBL" id="AP018448">
    <property type="protein sequence ID" value="BBC29074.1"/>
    <property type="molecule type" value="Genomic_DNA"/>
</dbReference>
<reference evidence="3 4" key="2">
    <citation type="journal article" date="2023" name="ChemBioChem">
        <title>Acyltransferase Domain Exchange between Two Independent Type I Polyketide Synthases in the Same Producer Strain of Macrolide Antibiotics.</title>
        <authorList>
            <person name="Kudo F."/>
            <person name="Kishikawa K."/>
            <person name="Tsuboi K."/>
            <person name="Kido T."/>
            <person name="Usui T."/>
            <person name="Hashimoto J."/>
            <person name="Shin-Ya K."/>
            <person name="Miyanaga A."/>
            <person name="Eguchi T."/>
        </authorList>
    </citation>
    <scope>NUCLEOTIDE SEQUENCE [LARGE SCALE GENOMIC DNA]</scope>
    <source>
        <strain evidence="3 4">A-8890</strain>
    </source>
</reference>
<evidence type="ECO:0000256" key="1">
    <source>
        <dbReference type="SAM" id="MobiDB-lite"/>
    </source>
</evidence>
<evidence type="ECO:0000256" key="2">
    <source>
        <dbReference type="SAM" id="Phobius"/>
    </source>
</evidence>
<accession>A0ABN5V758</accession>